<protein>
    <submittedName>
        <fullName evidence="1">Uncharacterized protein</fullName>
    </submittedName>
</protein>
<proteinExistence type="predicted"/>
<dbReference type="EMBL" id="BAABKY010000004">
    <property type="protein sequence ID" value="GAA5080213.1"/>
    <property type="molecule type" value="Genomic_DNA"/>
</dbReference>
<gene>
    <name evidence="1" type="ORF">GCM10025759_29210</name>
</gene>
<reference evidence="2" key="1">
    <citation type="journal article" date="2019" name="Int. J. Syst. Evol. Microbiol.">
        <title>The Global Catalogue of Microorganisms (GCM) 10K type strain sequencing project: providing services to taxonomists for standard genome sequencing and annotation.</title>
        <authorList>
            <consortium name="The Broad Institute Genomics Platform"/>
            <consortium name="The Broad Institute Genome Sequencing Center for Infectious Disease"/>
            <person name="Wu L."/>
            <person name="Ma J."/>
        </authorList>
    </citation>
    <scope>NUCLEOTIDE SEQUENCE [LARGE SCALE GENOMIC DNA]</scope>
    <source>
        <strain evidence="2">JCM 19212</strain>
    </source>
</reference>
<comment type="caution">
    <text evidence="1">The sequence shown here is derived from an EMBL/GenBank/DDBJ whole genome shotgun (WGS) entry which is preliminary data.</text>
</comment>
<evidence type="ECO:0000313" key="1">
    <source>
        <dbReference type="EMBL" id="GAA5080213.1"/>
    </source>
</evidence>
<accession>A0ABP9LK58</accession>
<sequence length="73" mass="8077">MAVLSLAVLGLSACAGMETRSANAPERQPSLIDQDSEYVGYVEEVARRRGVEVNWVNPPTRRELELAAHKPDR</sequence>
<evidence type="ECO:0000313" key="2">
    <source>
        <dbReference type="Proteomes" id="UP001501083"/>
    </source>
</evidence>
<name>A0ABP9LK58_9GAMM</name>
<organism evidence="1 2">
    <name type="scientific">Lysobacter panacisoli</name>
    <dbReference type="NCBI Taxonomy" id="1255263"/>
    <lineage>
        <taxon>Bacteria</taxon>
        <taxon>Pseudomonadati</taxon>
        <taxon>Pseudomonadota</taxon>
        <taxon>Gammaproteobacteria</taxon>
        <taxon>Lysobacterales</taxon>
        <taxon>Lysobacteraceae</taxon>
        <taxon>Lysobacter</taxon>
    </lineage>
</organism>
<keyword evidence="2" id="KW-1185">Reference proteome</keyword>
<dbReference type="Proteomes" id="UP001501083">
    <property type="component" value="Unassembled WGS sequence"/>
</dbReference>